<name>A0A6V8LYN8_9BACT</name>
<organism evidence="1 2">
    <name type="scientific">Fundidesulfovibrio magnetotacticus</name>
    <dbReference type="NCBI Taxonomy" id="2730080"/>
    <lineage>
        <taxon>Bacteria</taxon>
        <taxon>Pseudomonadati</taxon>
        <taxon>Thermodesulfobacteriota</taxon>
        <taxon>Desulfovibrionia</taxon>
        <taxon>Desulfovibrionales</taxon>
        <taxon>Desulfovibrionaceae</taxon>
        <taxon>Fundidesulfovibrio</taxon>
    </lineage>
</organism>
<dbReference type="InterPro" id="IPR029044">
    <property type="entry name" value="Nucleotide-diphossugar_trans"/>
</dbReference>
<evidence type="ECO:0000313" key="2">
    <source>
        <dbReference type="Proteomes" id="UP000494245"/>
    </source>
</evidence>
<reference evidence="1 2" key="1">
    <citation type="submission" date="2020-04" db="EMBL/GenBank/DDBJ databases">
        <authorList>
            <consortium name="Desulfovibrio sp. FSS-1 genome sequencing consortium"/>
            <person name="Shimoshige H."/>
            <person name="Kobayashi H."/>
            <person name="Maekawa T."/>
        </authorList>
    </citation>
    <scope>NUCLEOTIDE SEQUENCE [LARGE SCALE GENOMIC DNA]</scope>
    <source>
        <strain evidence="1 2">SIID29052-01</strain>
    </source>
</reference>
<proteinExistence type="predicted"/>
<evidence type="ECO:0008006" key="3">
    <source>
        <dbReference type="Google" id="ProtNLM"/>
    </source>
</evidence>
<dbReference type="SUPFAM" id="SSF53448">
    <property type="entry name" value="Nucleotide-diphospho-sugar transferases"/>
    <property type="match status" value="1"/>
</dbReference>
<protein>
    <recommendedName>
        <fullName evidence="3">Glycosyltransferase</fullName>
    </recommendedName>
</protein>
<dbReference type="AlphaFoldDB" id="A0A6V8LYN8"/>
<gene>
    <name evidence="1" type="ORF">NNJEOMEG_03569</name>
</gene>
<dbReference type="RefSeq" id="WP_173086848.1">
    <property type="nucleotide sequence ID" value="NZ_BLTE01000020.1"/>
</dbReference>
<accession>A0A6V8LYN8</accession>
<sequence>MIGTPCYDGKVTLAYMRSVLGLLDALAGAGVQASFQTPSHESLVTRARNHVANAFLRDAECSHLLFIDADIGFEPETALRYLKADRDVVCGIYPVKHLDVGKLRRMPRGLPDAQAEAASLKYTVKFKPGCKVDALGLVEVEYGSTGFMLIRRGVLERMSRAYPELIYRNSYVNASRDDVDNHAFFDTMIDPDTRDYLPEDYAFCKRWTALGGTIHADVASRFTHLGGHAYEGDFPAYLTNLGADEAE</sequence>
<keyword evidence="2" id="KW-1185">Reference proteome</keyword>
<evidence type="ECO:0000313" key="1">
    <source>
        <dbReference type="EMBL" id="GFK95701.1"/>
    </source>
</evidence>
<reference evidence="1 2" key="2">
    <citation type="submission" date="2020-05" db="EMBL/GenBank/DDBJ databases">
        <title>Draft genome sequence of Desulfovibrio sp. strainFSS-1.</title>
        <authorList>
            <person name="Shimoshige H."/>
            <person name="Kobayashi H."/>
            <person name="Maekawa T."/>
        </authorList>
    </citation>
    <scope>NUCLEOTIDE SEQUENCE [LARGE SCALE GENOMIC DNA]</scope>
    <source>
        <strain evidence="1 2">SIID29052-01</strain>
    </source>
</reference>
<dbReference type="EMBL" id="BLTE01000020">
    <property type="protein sequence ID" value="GFK95701.1"/>
    <property type="molecule type" value="Genomic_DNA"/>
</dbReference>
<dbReference type="Proteomes" id="UP000494245">
    <property type="component" value="Unassembled WGS sequence"/>
</dbReference>
<dbReference type="Gene3D" id="3.90.550.40">
    <property type="match status" value="1"/>
</dbReference>
<comment type="caution">
    <text evidence="1">The sequence shown here is derived from an EMBL/GenBank/DDBJ whole genome shotgun (WGS) entry which is preliminary data.</text>
</comment>